<dbReference type="Proteomes" id="UP000219546">
    <property type="component" value="Unassembled WGS sequence"/>
</dbReference>
<proteinExistence type="predicted"/>
<evidence type="ECO:0000313" key="2">
    <source>
        <dbReference type="Proteomes" id="UP000219546"/>
    </source>
</evidence>
<dbReference type="EMBL" id="OAOP01000004">
    <property type="protein sequence ID" value="SNX70325.1"/>
    <property type="molecule type" value="Genomic_DNA"/>
</dbReference>
<dbReference type="AlphaFoldDB" id="A0A285CSC0"/>
<keyword evidence="2" id="KW-1185">Reference proteome</keyword>
<sequence>MKMNVKLEPVNKENFHSCIRLKVAEDQKNYVATNLYSIAGSKVNPNLHPYVINDGDAVIGFVMTDIDLSETDMLRERRDIFHTSTA</sequence>
<protein>
    <submittedName>
        <fullName evidence="1">Uncharacterized protein</fullName>
    </submittedName>
</protein>
<organism evidence="1 2">
    <name type="scientific">Bacillus oleivorans</name>
    <dbReference type="NCBI Taxonomy" id="1448271"/>
    <lineage>
        <taxon>Bacteria</taxon>
        <taxon>Bacillati</taxon>
        <taxon>Bacillota</taxon>
        <taxon>Bacilli</taxon>
        <taxon>Bacillales</taxon>
        <taxon>Bacillaceae</taxon>
        <taxon>Bacillus</taxon>
    </lineage>
</organism>
<name>A0A285CSC0_9BACI</name>
<gene>
    <name evidence="1" type="ORF">SAMN05877753_10447</name>
</gene>
<accession>A0A285CSC0</accession>
<reference evidence="1 2" key="1">
    <citation type="submission" date="2017-08" db="EMBL/GenBank/DDBJ databases">
        <authorList>
            <person name="de Groot N.N."/>
        </authorList>
    </citation>
    <scope>NUCLEOTIDE SEQUENCE [LARGE SCALE GENOMIC DNA]</scope>
    <source>
        <strain evidence="1 2">JC228</strain>
    </source>
</reference>
<evidence type="ECO:0000313" key="1">
    <source>
        <dbReference type="EMBL" id="SNX70325.1"/>
    </source>
</evidence>